<organism evidence="7 8">
    <name type="scientific">Kineococcus xinjiangensis</name>
    <dbReference type="NCBI Taxonomy" id="512762"/>
    <lineage>
        <taxon>Bacteria</taxon>
        <taxon>Bacillati</taxon>
        <taxon>Actinomycetota</taxon>
        <taxon>Actinomycetes</taxon>
        <taxon>Kineosporiales</taxon>
        <taxon>Kineosporiaceae</taxon>
        <taxon>Kineococcus</taxon>
    </lineage>
</organism>
<evidence type="ECO:0000256" key="6">
    <source>
        <dbReference type="RuleBase" id="RU361192"/>
    </source>
</evidence>
<proteinExistence type="inferred from homology"/>
<evidence type="ECO:0000256" key="2">
    <source>
        <dbReference type="ARBA" id="ARBA00010687"/>
    </source>
</evidence>
<dbReference type="EMBL" id="PTJD01000001">
    <property type="protein sequence ID" value="PPK98416.1"/>
    <property type="molecule type" value="Genomic_DNA"/>
</dbReference>
<protein>
    <recommendedName>
        <fullName evidence="3 6">Arabinogalactan endo-beta-1,4-galactanase</fullName>
        <ecNumber evidence="3 6">3.2.1.89</ecNumber>
    </recommendedName>
</protein>
<dbReference type="AlphaFoldDB" id="A0A2S6IVW1"/>
<keyword evidence="4 6" id="KW-0378">Hydrolase</keyword>
<dbReference type="Pfam" id="PF07745">
    <property type="entry name" value="Glyco_hydro_53"/>
    <property type="match status" value="1"/>
</dbReference>
<dbReference type="RefSeq" id="WP_104430849.1">
    <property type="nucleotide sequence ID" value="NZ_PTJD01000001.1"/>
</dbReference>
<dbReference type="OrthoDB" id="3981930at2"/>
<comment type="catalytic activity">
    <reaction evidence="1 6">
        <text>The enzyme specifically hydrolyzes (1-&gt;4)-beta-D-galactosidic linkages in type I arabinogalactans.</text>
        <dbReference type="EC" id="3.2.1.89"/>
    </reaction>
</comment>
<keyword evidence="5 6" id="KW-0326">Glycosidase</keyword>
<keyword evidence="6" id="KW-0732">Signal</keyword>
<keyword evidence="8" id="KW-1185">Reference proteome</keyword>
<comment type="similarity">
    <text evidence="2 6">Belongs to the glycosyl hydrolase 53 family.</text>
</comment>
<reference evidence="7 8" key="1">
    <citation type="submission" date="2018-02" db="EMBL/GenBank/DDBJ databases">
        <title>Genomic Encyclopedia of Archaeal and Bacterial Type Strains, Phase II (KMG-II): from individual species to whole genera.</title>
        <authorList>
            <person name="Goeker M."/>
        </authorList>
    </citation>
    <scope>NUCLEOTIDE SEQUENCE [LARGE SCALE GENOMIC DNA]</scope>
    <source>
        <strain evidence="7 8">DSM 22857</strain>
    </source>
</reference>
<dbReference type="SUPFAM" id="SSF51445">
    <property type="entry name" value="(Trans)glycosidases"/>
    <property type="match status" value="1"/>
</dbReference>
<evidence type="ECO:0000256" key="5">
    <source>
        <dbReference type="ARBA" id="ARBA00023295"/>
    </source>
</evidence>
<dbReference type="GO" id="GO:0031218">
    <property type="term" value="F:arabinogalactan endo-1,4-beta-galactosidase activity"/>
    <property type="evidence" value="ECO:0007669"/>
    <property type="project" value="UniProtKB-EC"/>
</dbReference>
<dbReference type="InterPro" id="IPR011683">
    <property type="entry name" value="Glyco_hydro_53"/>
</dbReference>
<dbReference type="InterPro" id="IPR006311">
    <property type="entry name" value="TAT_signal"/>
</dbReference>
<dbReference type="EC" id="3.2.1.89" evidence="3 6"/>
<evidence type="ECO:0000256" key="1">
    <source>
        <dbReference type="ARBA" id="ARBA00001695"/>
    </source>
</evidence>
<dbReference type="PANTHER" id="PTHR34983:SF1">
    <property type="entry name" value="ARABINOGALACTAN ENDO-BETA-1,4-GALACTANASE A"/>
    <property type="match status" value="1"/>
</dbReference>
<dbReference type="Proteomes" id="UP000239485">
    <property type="component" value="Unassembled WGS sequence"/>
</dbReference>
<feature type="chain" id="PRO_5017853962" description="Arabinogalactan endo-beta-1,4-galactanase" evidence="6">
    <location>
        <begin position="35"/>
        <end position="393"/>
    </location>
</feature>
<comment type="caution">
    <text evidence="7">The sequence shown here is derived from an EMBL/GenBank/DDBJ whole genome shotgun (WGS) entry which is preliminary data.</text>
</comment>
<evidence type="ECO:0000256" key="4">
    <source>
        <dbReference type="ARBA" id="ARBA00022801"/>
    </source>
</evidence>
<dbReference type="Gene3D" id="3.20.20.80">
    <property type="entry name" value="Glycosidases"/>
    <property type="match status" value="1"/>
</dbReference>
<accession>A0A2S6IVW1</accession>
<sequence>MSTQRTTALTRRGLLSALPVAAGAVALGAAPATAAGPAAGSSGRGHALSIRGADISFTPQLEAAGITFSDGGHVRPIEHILRANGANWIRLRLWVNPPAGYSDIASVIEMTRRAKRSGLKVLLDFHYSDFWADPAHQTIPAAWRGQDLAALAETVRSYTRTSLEQIEAAGGRVDMVQVGNEITAGMLWPIGKLYGSGAPKWKEFTTLLKAGIAGVHDSTATGARIPTMLHIDRGGRMDHTRWFFDNVLAEGVEFDVIGQSYYPFWHGSFADLSANLTDSAERYGRDVVLVETAYPWTLENGDGLENFIYRPSQLPDGGRFPASPEGQAAYFEALRAVLVGIPGGRGLGFFAWEPEWLPGVGWAPGEGNPNDNLTMFDRSGAALPALRAFRPAR</sequence>
<feature type="signal peptide" evidence="6">
    <location>
        <begin position="1"/>
        <end position="34"/>
    </location>
</feature>
<evidence type="ECO:0000313" key="8">
    <source>
        <dbReference type="Proteomes" id="UP000239485"/>
    </source>
</evidence>
<dbReference type="GO" id="GO:0045490">
    <property type="term" value="P:pectin catabolic process"/>
    <property type="evidence" value="ECO:0007669"/>
    <property type="project" value="TreeGrafter"/>
</dbReference>
<dbReference type="InterPro" id="IPR017853">
    <property type="entry name" value="GH"/>
</dbReference>
<gene>
    <name evidence="7" type="ORF">CLV92_101111</name>
</gene>
<evidence type="ECO:0000313" key="7">
    <source>
        <dbReference type="EMBL" id="PPK98416.1"/>
    </source>
</evidence>
<name>A0A2S6IVW1_9ACTN</name>
<dbReference type="PANTHER" id="PTHR34983">
    <property type="entry name" value="ARABINOGALACTAN ENDO-BETA-1,4-GALACTANASE A"/>
    <property type="match status" value="1"/>
</dbReference>
<evidence type="ECO:0000256" key="3">
    <source>
        <dbReference type="ARBA" id="ARBA00012556"/>
    </source>
</evidence>
<dbReference type="PROSITE" id="PS51318">
    <property type="entry name" value="TAT"/>
    <property type="match status" value="1"/>
</dbReference>
<dbReference type="GO" id="GO:0015926">
    <property type="term" value="F:glucosidase activity"/>
    <property type="evidence" value="ECO:0007669"/>
    <property type="project" value="InterPro"/>
</dbReference>